<evidence type="ECO:0000313" key="2">
    <source>
        <dbReference type="EMBL" id="KAJ7622330.1"/>
    </source>
</evidence>
<comment type="caution">
    <text evidence="2">The sequence shown here is derived from an EMBL/GenBank/DDBJ whole genome shotgun (WGS) entry which is preliminary data.</text>
</comment>
<feature type="region of interest" description="Disordered" evidence="1">
    <location>
        <begin position="223"/>
        <end position="242"/>
    </location>
</feature>
<dbReference type="AlphaFoldDB" id="A0AAD7FGA8"/>
<accession>A0AAD7FGA8</accession>
<proteinExistence type="predicted"/>
<keyword evidence="3" id="KW-1185">Reference proteome</keyword>
<evidence type="ECO:0000313" key="3">
    <source>
        <dbReference type="Proteomes" id="UP001221142"/>
    </source>
</evidence>
<dbReference type="EMBL" id="JARKIF010000015">
    <property type="protein sequence ID" value="KAJ7622330.1"/>
    <property type="molecule type" value="Genomic_DNA"/>
</dbReference>
<gene>
    <name evidence="2" type="ORF">FB45DRAFT_1091203</name>
</gene>
<name>A0AAD7FGA8_9AGAR</name>
<sequence>MKLKSYLDLDPEKRADWGFFVDARLAARDTKASNVKDSSRTNHVLQTWSPNQRDIPASVRSMLRVSKKYNLTFDTVNPSAELRGQLPLFHHFGEDESKTQWNNSSACVCLRVNHGVISIDDGLLEMGRLDDPDHVPQADCSCIACSEDREGRGCANPHACATAVVKRANLLHPKWNPLTGEHPLSPLDGLALATDEAVFVPPPQISSLSDGFRIFVDAAPPPSLPAPARSRRRNRDEVPAPLPPASAHLYVSGATVRSRAGALQAGAAAVFPNSDSDSQCFRISGHHDQTTPCAEAFAALVGVRKVPVNTPLTI</sequence>
<organism evidence="2 3">
    <name type="scientific">Roridomyces roridus</name>
    <dbReference type="NCBI Taxonomy" id="1738132"/>
    <lineage>
        <taxon>Eukaryota</taxon>
        <taxon>Fungi</taxon>
        <taxon>Dikarya</taxon>
        <taxon>Basidiomycota</taxon>
        <taxon>Agaricomycotina</taxon>
        <taxon>Agaricomycetes</taxon>
        <taxon>Agaricomycetidae</taxon>
        <taxon>Agaricales</taxon>
        <taxon>Marasmiineae</taxon>
        <taxon>Mycenaceae</taxon>
        <taxon>Roridomyces</taxon>
    </lineage>
</organism>
<dbReference type="Proteomes" id="UP001221142">
    <property type="component" value="Unassembled WGS sequence"/>
</dbReference>
<evidence type="ECO:0000256" key="1">
    <source>
        <dbReference type="SAM" id="MobiDB-lite"/>
    </source>
</evidence>
<protein>
    <submittedName>
        <fullName evidence="2">Uncharacterized protein</fullName>
    </submittedName>
</protein>
<feature type="non-terminal residue" evidence="2">
    <location>
        <position position="314"/>
    </location>
</feature>
<reference evidence="2" key="1">
    <citation type="submission" date="2023-03" db="EMBL/GenBank/DDBJ databases">
        <title>Massive genome expansion in bonnet fungi (Mycena s.s.) driven by repeated elements and novel gene families across ecological guilds.</title>
        <authorList>
            <consortium name="Lawrence Berkeley National Laboratory"/>
            <person name="Harder C.B."/>
            <person name="Miyauchi S."/>
            <person name="Viragh M."/>
            <person name="Kuo A."/>
            <person name="Thoen E."/>
            <person name="Andreopoulos B."/>
            <person name="Lu D."/>
            <person name="Skrede I."/>
            <person name="Drula E."/>
            <person name="Henrissat B."/>
            <person name="Morin E."/>
            <person name="Kohler A."/>
            <person name="Barry K."/>
            <person name="LaButti K."/>
            <person name="Morin E."/>
            <person name="Salamov A."/>
            <person name="Lipzen A."/>
            <person name="Mereny Z."/>
            <person name="Hegedus B."/>
            <person name="Baldrian P."/>
            <person name="Stursova M."/>
            <person name="Weitz H."/>
            <person name="Taylor A."/>
            <person name="Grigoriev I.V."/>
            <person name="Nagy L.G."/>
            <person name="Martin F."/>
            <person name="Kauserud H."/>
        </authorList>
    </citation>
    <scope>NUCLEOTIDE SEQUENCE</scope>
    <source>
        <strain evidence="2">9284</strain>
    </source>
</reference>